<evidence type="ECO:0000256" key="3">
    <source>
        <dbReference type="ARBA" id="ARBA00012083"/>
    </source>
</evidence>
<evidence type="ECO:0000256" key="5">
    <source>
        <dbReference type="PIRNR" id="PIRNR016020"/>
    </source>
</evidence>
<dbReference type="EC" id="5.1.3.15" evidence="3 5"/>
<evidence type="ECO:0000313" key="9">
    <source>
        <dbReference type="Proteomes" id="UP000602510"/>
    </source>
</evidence>
<feature type="chain" id="PRO_5033020130" description="glucose-6-phosphate 1-epimerase" evidence="7">
    <location>
        <begin position="26"/>
        <end position="326"/>
    </location>
</feature>
<feature type="signal peptide" evidence="7">
    <location>
        <begin position="1"/>
        <end position="25"/>
    </location>
</feature>
<evidence type="ECO:0000256" key="4">
    <source>
        <dbReference type="ARBA" id="ARBA00023235"/>
    </source>
</evidence>
<gene>
    <name evidence="8" type="ORF">GN244_ATG12498</name>
</gene>
<dbReference type="InterPro" id="IPR011013">
    <property type="entry name" value="Gal_mutarotase_sf_dom"/>
</dbReference>
<proteinExistence type="inferred from homology"/>
<dbReference type="Pfam" id="PF01263">
    <property type="entry name" value="Aldose_epim"/>
    <property type="match status" value="1"/>
</dbReference>
<dbReference type="AlphaFoldDB" id="A0A833T1U3"/>
<dbReference type="PANTHER" id="PTHR11122:SF13">
    <property type="entry name" value="GLUCOSE-6-PHOSPHATE 1-EPIMERASE"/>
    <property type="match status" value="1"/>
</dbReference>
<comment type="caution">
    <text evidence="8">The sequence shown here is derived from an EMBL/GenBank/DDBJ whole genome shotgun (WGS) entry which is preliminary data.</text>
</comment>
<dbReference type="EMBL" id="WSZM01000310">
    <property type="protein sequence ID" value="KAF4035504.1"/>
    <property type="molecule type" value="Genomic_DNA"/>
</dbReference>
<feature type="active site" evidence="6">
    <location>
        <position position="173"/>
    </location>
</feature>
<dbReference type="CDD" id="cd09020">
    <property type="entry name" value="D-hex-6-P-epi_like"/>
    <property type="match status" value="1"/>
</dbReference>
<dbReference type="InterPro" id="IPR014718">
    <property type="entry name" value="GH-type_carb-bd"/>
</dbReference>
<sequence>MVSSFMSKTTVFVSTLLASLTAVNAELETVKLSHPHGSSAEVFLFGAHVKSFRAATDPKVDVIFMSKDSFMDGVNPIRGGIPVVFPNFGGAPGFPNHGFARITNWTLASTKEATDNSPSVAKFTMAASNSTRQMWPVDFKLEYEVKLYANELQTALRVQNTHTEQIEFHTLLHNYLWVDDSRNGGVAVSGLKGVDYFDQVAKVNKTETRQSVTFTNSTAQTGNTYLDAPDKIVATIKGVSTKDRSVTVQKKGFITGKKGQKAIKTKTDAVVWNPGAERAKKLEDFGDEEYINMVCVEPGRVSVKQPLPAGHTYTLQQSITVKPTRL</sequence>
<evidence type="ECO:0000256" key="1">
    <source>
        <dbReference type="ARBA" id="ARBA00001096"/>
    </source>
</evidence>
<evidence type="ECO:0000256" key="2">
    <source>
        <dbReference type="ARBA" id="ARBA00005866"/>
    </source>
</evidence>
<evidence type="ECO:0000256" key="6">
    <source>
        <dbReference type="PIRSR" id="PIRSR016020-1"/>
    </source>
</evidence>
<dbReference type="Gene3D" id="2.70.98.10">
    <property type="match status" value="1"/>
</dbReference>
<feature type="active site" evidence="6">
    <location>
        <position position="297"/>
    </location>
</feature>
<keyword evidence="9" id="KW-1185">Reference proteome</keyword>
<comment type="similarity">
    <text evidence="2 5">Belongs to the glucose-6-phosphate 1-epimerase family.</text>
</comment>
<evidence type="ECO:0000256" key="7">
    <source>
        <dbReference type="SAM" id="SignalP"/>
    </source>
</evidence>
<dbReference type="InterPro" id="IPR025532">
    <property type="entry name" value="G6P_1-epimerase"/>
</dbReference>
<keyword evidence="7" id="KW-0732">Signal</keyword>
<evidence type="ECO:0000313" key="8">
    <source>
        <dbReference type="EMBL" id="KAF4035504.1"/>
    </source>
</evidence>
<protein>
    <recommendedName>
        <fullName evidence="3 5">glucose-6-phosphate 1-epimerase</fullName>
        <ecNumber evidence="3 5">5.1.3.15</ecNumber>
    </recommendedName>
</protein>
<dbReference type="GO" id="GO:0030246">
    <property type="term" value="F:carbohydrate binding"/>
    <property type="evidence" value="ECO:0007669"/>
    <property type="project" value="UniProtKB-UniRule"/>
</dbReference>
<keyword evidence="4 5" id="KW-0413">Isomerase</keyword>
<reference evidence="8" key="1">
    <citation type="submission" date="2020-04" db="EMBL/GenBank/DDBJ databases">
        <title>Hybrid Assembly of Korean Phytophthora infestans isolates.</title>
        <authorList>
            <person name="Prokchorchik M."/>
            <person name="Lee Y."/>
            <person name="Seo J."/>
            <person name="Cho J.-H."/>
            <person name="Park Y.-E."/>
            <person name="Jang D.-C."/>
            <person name="Im J.-S."/>
            <person name="Choi J.-G."/>
            <person name="Park H.-J."/>
            <person name="Lee G.-B."/>
            <person name="Lee Y.-G."/>
            <person name="Hong S.-Y."/>
            <person name="Cho K."/>
            <person name="Sohn K.H."/>
        </authorList>
    </citation>
    <scope>NUCLEOTIDE SEQUENCE</scope>
    <source>
        <strain evidence="8">KR_1_A1</strain>
    </source>
</reference>
<comment type="catalytic activity">
    <reaction evidence="1">
        <text>alpha-D-glucose 6-phosphate = beta-D-glucose 6-phosphate</text>
        <dbReference type="Rhea" id="RHEA:16249"/>
        <dbReference type="ChEBI" id="CHEBI:58225"/>
        <dbReference type="ChEBI" id="CHEBI:58247"/>
        <dbReference type="EC" id="5.1.3.15"/>
    </reaction>
</comment>
<dbReference type="Proteomes" id="UP000602510">
    <property type="component" value="Unassembled WGS sequence"/>
</dbReference>
<dbReference type="PANTHER" id="PTHR11122">
    <property type="entry name" value="APOSPORY-ASSOCIATED PROTEIN C-RELATED"/>
    <property type="match status" value="1"/>
</dbReference>
<dbReference type="SUPFAM" id="SSF74650">
    <property type="entry name" value="Galactose mutarotase-like"/>
    <property type="match status" value="1"/>
</dbReference>
<dbReference type="PIRSF" id="PIRSF016020">
    <property type="entry name" value="PHexose_mutarotase"/>
    <property type="match status" value="1"/>
</dbReference>
<dbReference type="GO" id="GO:0005975">
    <property type="term" value="P:carbohydrate metabolic process"/>
    <property type="evidence" value="ECO:0007669"/>
    <property type="project" value="InterPro"/>
</dbReference>
<accession>A0A833T1U3</accession>
<dbReference type="GO" id="GO:0005737">
    <property type="term" value="C:cytoplasm"/>
    <property type="evidence" value="ECO:0007669"/>
    <property type="project" value="TreeGrafter"/>
</dbReference>
<organism evidence="8 9">
    <name type="scientific">Phytophthora infestans</name>
    <name type="common">Potato late blight agent</name>
    <name type="synonym">Botrytis infestans</name>
    <dbReference type="NCBI Taxonomy" id="4787"/>
    <lineage>
        <taxon>Eukaryota</taxon>
        <taxon>Sar</taxon>
        <taxon>Stramenopiles</taxon>
        <taxon>Oomycota</taxon>
        <taxon>Peronosporomycetes</taxon>
        <taxon>Peronosporales</taxon>
        <taxon>Peronosporaceae</taxon>
        <taxon>Phytophthora</taxon>
    </lineage>
</organism>
<dbReference type="GO" id="GO:0047938">
    <property type="term" value="F:glucose-6-phosphate 1-epimerase activity"/>
    <property type="evidence" value="ECO:0007669"/>
    <property type="project" value="UniProtKB-UniRule"/>
</dbReference>
<dbReference type="InterPro" id="IPR008183">
    <property type="entry name" value="Aldose_1/G6P_1-epimerase"/>
</dbReference>
<name>A0A833T1U3_PHYIN</name>